<keyword evidence="1" id="KW-0812">Transmembrane</keyword>
<evidence type="ECO:0000313" key="4">
    <source>
        <dbReference type="WBParaSite" id="EVEC_0000190401-mRNA-1"/>
    </source>
</evidence>
<feature type="transmembrane region" description="Helical" evidence="1">
    <location>
        <begin position="302"/>
        <end position="323"/>
    </location>
</feature>
<reference evidence="2 3" key="2">
    <citation type="submission" date="2018-10" db="EMBL/GenBank/DDBJ databases">
        <authorList>
            <consortium name="Pathogen Informatics"/>
        </authorList>
    </citation>
    <scope>NUCLEOTIDE SEQUENCE [LARGE SCALE GENOMIC DNA]</scope>
</reference>
<organism evidence="4">
    <name type="scientific">Enterobius vermicularis</name>
    <name type="common">Human pinworm</name>
    <dbReference type="NCBI Taxonomy" id="51028"/>
    <lineage>
        <taxon>Eukaryota</taxon>
        <taxon>Metazoa</taxon>
        <taxon>Ecdysozoa</taxon>
        <taxon>Nematoda</taxon>
        <taxon>Chromadorea</taxon>
        <taxon>Rhabditida</taxon>
        <taxon>Spirurina</taxon>
        <taxon>Oxyuridomorpha</taxon>
        <taxon>Oxyuroidea</taxon>
        <taxon>Oxyuridae</taxon>
        <taxon>Enterobius</taxon>
    </lineage>
</organism>
<dbReference type="Proteomes" id="UP000274131">
    <property type="component" value="Unassembled WGS sequence"/>
</dbReference>
<keyword evidence="3" id="KW-1185">Reference proteome</keyword>
<protein>
    <submittedName>
        <fullName evidence="4">Conserved plasma membrane protein</fullName>
    </submittedName>
</protein>
<feature type="transmembrane region" description="Helical" evidence="1">
    <location>
        <begin position="265"/>
        <end position="290"/>
    </location>
</feature>
<evidence type="ECO:0000313" key="3">
    <source>
        <dbReference type="Proteomes" id="UP000274131"/>
    </source>
</evidence>
<evidence type="ECO:0000313" key="2">
    <source>
        <dbReference type="EMBL" id="VDD86469.1"/>
    </source>
</evidence>
<keyword evidence="1" id="KW-0472">Membrane</keyword>
<feature type="transmembrane region" description="Helical" evidence="1">
    <location>
        <begin position="235"/>
        <end position="259"/>
    </location>
</feature>
<evidence type="ECO:0000256" key="1">
    <source>
        <dbReference type="SAM" id="Phobius"/>
    </source>
</evidence>
<keyword evidence="1" id="KW-1133">Transmembrane helix</keyword>
<dbReference type="WBParaSite" id="EVEC_0000190401-mRNA-1">
    <property type="protein sequence ID" value="EVEC_0000190401-mRNA-1"/>
    <property type="gene ID" value="EVEC_0000190401"/>
</dbReference>
<dbReference type="AlphaFoldDB" id="A0A158Q9F8"/>
<sequence>LQCSISRGVRLLWEHSPPLPQQIHVFIALCHLVAQQIMIAQLYRNSPVSSESSLNTELDFLYQRESQLRLNLPKDDTGLRGFSGRFRDLVYAPVAAKVLPVLMNFCLFGIPLEFVNLIVALFAYCCCYSSVFWRVSKSFSFLFSLHLIIHSVTLIWTYLGFSVLYRIQEINYKSFLFSGQYLSFSKHLFIFRPEAIIAMFVSTVVLMSTAPIAMYTYGYNKFMVSTHIFRYAPHIIAILLLIFIVAVKAPTIYALMVLYQHDSKALLATCIVIDITYLFSWIIFWLILTLKREWKYKVLHDIGEIISLQVFFIRFDYFFLLFFPPFYVTDDHIAKQAILRHIQKIAPDCANEEVYWLSANAHSPVRYVFFN</sequence>
<proteinExistence type="predicted"/>
<feature type="transmembrane region" description="Helical" evidence="1">
    <location>
        <begin position="195"/>
        <end position="215"/>
    </location>
</feature>
<dbReference type="OrthoDB" id="10033661at2759"/>
<dbReference type="EMBL" id="UXUI01007238">
    <property type="protein sequence ID" value="VDD86469.1"/>
    <property type="molecule type" value="Genomic_DNA"/>
</dbReference>
<gene>
    <name evidence="2" type="ORF">EVEC_LOCUS1612</name>
</gene>
<feature type="transmembrane region" description="Helical" evidence="1">
    <location>
        <begin position="147"/>
        <end position="167"/>
    </location>
</feature>
<accession>A0A158Q9F8</accession>
<dbReference type="PANTHER" id="PTHR21579">
    <property type="entry name" value="PROTEIN TINCAR"/>
    <property type="match status" value="1"/>
</dbReference>
<dbReference type="InterPro" id="IPR053291">
    <property type="entry name" value="Ommatidial_diff-associated"/>
</dbReference>
<dbReference type="PANTHER" id="PTHR21579:SF20">
    <property type="entry name" value="PROTEIN TINCAR"/>
    <property type="match status" value="1"/>
</dbReference>
<reference evidence="4" key="1">
    <citation type="submission" date="2016-04" db="UniProtKB">
        <authorList>
            <consortium name="WormBaseParasite"/>
        </authorList>
    </citation>
    <scope>IDENTIFICATION</scope>
</reference>
<name>A0A158Q9F8_ENTVE</name>